<dbReference type="Gene3D" id="3.40.190.80">
    <property type="match status" value="1"/>
</dbReference>
<evidence type="ECO:0000313" key="10">
    <source>
        <dbReference type="EMBL" id="SMA39623.1"/>
    </source>
</evidence>
<dbReference type="InterPro" id="IPR022337">
    <property type="entry name" value="Inositol_monophosphatase_SuhB"/>
</dbReference>
<protein>
    <recommendedName>
        <fullName evidence="9">Inositol-1-monophosphatase</fullName>
        <ecNumber evidence="9">3.1.3.25</ecNumber>
    </recommendedName>
</protein>
<dbReference type="GO" id="GO:0031564">
    <property type="term" value="P:transcription antitermination"/>
    <property type="evidence" value="ECO:0007669"/>
    <property type="project" value="UniProtKB-KW"/>
</dbReference>
<evidence type="ECO:0000256" key="2">
    <source>
        <dbReference type="ARBA" id="ARBA00001946"/>
    </source>
</evidence>
<dbReference type="Proteomes" id="UP000196573">
    <property type="component" value="Unassembled WGS sequence"/>
</dbReference>
<dbReference type="AlphaFoldDB" id="A0A1X7AGW4"/>
<evidence type="ECO:0000256" key="4">
    <source>
        <dbReference type="ARBA" id="ARBA00022723"/>
    </source>
</evidence>
<dbReference type="GO" id="GO:0046872">
    <property type="term" value="F:metal ion binding"/>
    <property type="evidence" value="ECO:0007669"/>
    <property type="project" value="UniProtKB-KW"/>
</dbReference>
<keyword evidence="11" id="KW-1185">Reference proteome</keyword>
<keyword evidence="5 9" id="KW-0378">Hydrolase</keyword>
<keyword evidence="7 8" id="KW-0460">Magnesium</keyword>
<comment type="catalytic activity">
    <reaction evidence="1 9">
        <text>a myo-inositol phosphate + H2O = myo-inositol + phosphate</text>
        <dbReference type="Rhea" id="RHEA:24056"/>
        <dbReference type="ChEBI" id="CHEBI:15377"/>
        <dbReference type="ChEBI" id="CHEBI:17268"/>
        <dbReference type="ChEBI" id="CHEBI:43474"/>
        <dbReference type="ChEBI" id="CHEBI:84139"/>
        <dbReference type="EC" id="3.1.3.25"/>
    </reaction>
</comment>
<dbReference type="RefSeq" id="WP_087107622.1">
    <property type="nucleotide sequence ID" value="NZ_CBCSCN010000001.1"/>
</dbReference>
<dbReference type="PANTHER" id="PTHR20854">
    <property type="entry name" value="INOSITOL MONOPHOSPHATASE"/>
    <property type="match status" value="1"/>
</dbReference>
<evidence type="ECO:0000256" key="3">
    <source>
        <dbReference type="ARBA" id="ARBA00009759"/>
    </source>
</evidence>
<dbReference type="PRINTS" id="PR00377">
    <property type="entry name" value="IMPHPHTASES"/>
</dbReference>
<keyword evidence="6" id="KW-0804">Transcription</keyword>
<dbReference type="InterPro" id="IPR000760">
    <property type="entry name" value="Inositol_monophosphatase-like"/>
</dbReference>
<dbReference type="Gene3D" id="3.30.540.10">
    <property type="entry name" value="Fructose-1,6-Bisphosphatase, subunit A, domain 1"/>
    <property type="match status" value="1"/>
</dbReference>
<evidence type="ECO:0000256" key="8">
    <source>
        <dbReference type="PIRSR" id="PIRSR600760-2"/>
    </source>
</evidence>
<reference evidence="10 11" key="1">
    <citation type="submission" date="2017-03" db="EMBL/GenBank/DDBJ databases">
        <authorList>
            <person name="Afonso C.L."/>
            <person name="Miller P.J."/>
            <person name="Scott M.A."/>
            <person name="Spackman E."/>
            <person name="Goraichik I."/>
            <person name="Dimitrov K.M."/>
            <person name="Suarez D.L."/>
            <person name="Swayne D.E."/>
        </authorList>
    </citation>
    <scope>NUCLEOTIDE SEQUENCE [LARGE SCALE GENOMIC DNA]</scope>
    <source>
        <strain evidence="10">SB41UT1</strain>
    </source>
</reference>
<feature type="binding site" evidence="8">
    <location>
        <position position="218"/>
    </location>
    <ligand>
        <name>Mg(2+)</name>
        <dbReference type="ChEBI" id="CHEBI:18420"/>
        <label>1</label>
        <note>catalytic</note>
    </ligand>
</feature>
<comment type="similarity">
    <text evidence="3 9">Belongs to the inositol monophosphatase superfamily.</text>
</comment>
<evidence type="ECO:0000313" key="11">
    <source>
        <dbReference type="Proteomes" id="UP000196573"/>
    </source>
</evidence>
<feature type="binding site" evidence="8">
    <location>
        <position position="95"/>
    </location>
    <ligand>
        <name>Mg(2+)</name>
        <dbReference type="ChEBI" id="CHEBI:18420"/>
        <label>1</label>
        <note>catalytic</note>
    </ligand>
</feature>
<dbReference type="PROSITE" id="PS00629">
    <property type="entry name" value="IMP_1"/>
    <property type="match status" value="1"/>
</dbReference>
<dbReference type="CDD" id="cd01639">
    <property type="entry name" value="IMPase"/>
    <property type="match status" value="1"/>
</dbReference>
<sequence>MTPDTLAARRENMDAIIRVAGQKAADYFRRRDQLQIESKSLQDFVSEADRQVELFLRQAIQTRWPQDRIVGEEFGTQNHSGDLNSDFTWVIDPIDGTGNFIRGIPLYCVLVALVYQGRTVCGWTLDPERDEMFFACAGEGATLNGEVLTAGKTTSLQEAVIATGVTFKGGQEHRYLLGKQLLAEGIDYRRLGSAGIGLAWTAAGRVDGFFEGQLNAWDALAGLLLNQEAGNTILEPDQSFLAQGGKALAAAPALYQALNQLTR</sequence>
<feature type="binding site" evidence="8">
    <location>
        <position position="72"/>
    </location>
    <ligand>
        <name>Mg(2+)</name>
        <dbReference type="ChEBI" id="CHEBI:18420"/>
        <label>1</label>
        <note>catalytic</note>
    </ligand>
</feature>
<dbReference type="GO" id="GO:0006020">
    <property type="term" value="P:inositol metabolic process"/>
    <property type="evidence" value="ECO:0007669"/>
    <property type="project" value="TreeGrafter"/>
</dbReference>
<dbReference type="OrthoDB" id="9785695at2"/>
<comment type="cofactor">
    <cofactor evidence="2 8 9">
        <name>Mg(2+)</name>
        <dbReference type="ChEBI" id="CHEBI:18420"/>
    </cofactor>
</comment>
<dbReference type="SUPFAM" id="SSF56655">
    <property type="entry name" value="Carbohydrate phosphatase"/>
    <property type="match status" value="1"/>
</dbReference>
<dbReference type="EC" id="3.1.3.25" evidence="9"/>
<dbReference type="InterPro" id="IPR020583">
    <property type="entry name" value="Inositol_monoP_metal-BS"/>
</dbReference>
<organism evidence="10 11">
    <name type="scientific">Parendozoicomonas haliclonae</name>
    <dbReference type="NCBI Taxonomy" id="1960125"/>
    <lineage>
        <taxon>Bacteria</taxon>
        <taxon>Pseudomonadati</taxon>
        <taxon>Pseudomonadota</taxon>
        <taxon>Gammaproteobacteria</taxon>
        <taxon>Oceanospirillales</taxon>
        <taxon>Endozoicomonadaceae</taxon>
        <taxon>Parendozoicomonas</taxon>
    </lineage>
</organism>
<evidence type="ECO:0000256" key="1">
    <source>
        <dbReference type="ARBA" id="ARBA00001033"/>
    </source>
</evidence>
<accession>A0A1X7AGW4</accession>
<evidence type="ECO:0000256" key="7">
    <source>
        <dbReference type="ARBA" id="ARBA00022842"/>
    </source>
</evidence>
<evidence type="ECO:0000256" key="9">
    <source>
        <dbReference type="RuleBase" id="RU364068"/>
    </source>
</evidence>
<proteinExistence type="inferred from homology"/>
<evidence type="ECO:0000256" key="5">
    <source>
        <dbReference type="ARBA" id="ARBA00022801"/>
    </source>
</evidence>
<dbReference type="GO" id="GO:0007165">
    <property type="term" value="P:signal transduction"/>
    <property type="evidence" value="ECO:0007669"/>
    <property type="project" value="TreeGrafter"/>
</dbReference>
<dbReference type="PRINTS" id="PR01959">
    <property type="entry name" value="SBIMPHPHTASE"/>
</dbReference>
<evidence type="ECO:0000256" key="6">
    <source>
        <dbReference type="ARBA" id="ARBA00022814"/>
    </source>
</evidence>
<keyword evidence="6" id="KW-0889">Transcription antitermination</keyword>
<dbReference type="GO" id="GO:0008934">
    <property type="term" value="F:inositol monophosphate 1-phosphatase activity"/>
    <property type="evidence" value="ECO:0007669"/>
    <property type="project" value="InterPro"/>
</dbReference>
<keyword evidence="6" id="KW-0805">Transcription regulation</keyword>
<feature type="binding site" evidence="8">
    <location>
        <position position="94"/>
    </location>
    <ligand>
        <name>Mg(2+)</name>
        <dbReference type="ChEBI" id="CHEBI:18420"/>
        <label>1</label>
        <note>catalytic</note>
    </ligand>
</feature>
<gene>
    <name evidence="10" type="primary">suhB_2</name>
    <name evidence="10" type="ORF">EHSB41UT_01068</name>
</gene>
<keyword evidence="4 8" id="KW-0479">Metal-binding</keyword>
<feature type="binding site" evidence="8">
    <location>
        <position position="92"/>
    </location>
    <ligand>
        <name>Mg(2+)</name>
        <dbReference type="ChEBI" id="CHEBI:18420"/>
        <label>1</label>
        <note>catalytic</note>
    </ligand>
</feature>
<dbReference type="PANTHER" id="PTHR20854:SF4">
    <property type="entry name" value="INOSITOL-1-MONOPHOSPHATASE-RELATED"/>
    <property type="match status" value="1"/>
</dbReference>
<dbReference type="FunFam" id="3.30.540.10:FF:000003">
    <property type="entry name" value="Inositol-1-monophosphatase"/>
    <property type="match status" value="1"/>
</dbReference>
<dbReference type="EMBL" id="FWPT01000002">
    <property type="protein sequence ID" value="SMA39623.1"/>
    <property type="molecule type" value="Genomic_DNA"/>
</dbReference>
<dbReference type="Pfam" id="PF00459">
    <property type="entry name" value="Inositol_P"/>
    <property type="match status" value="1"/>
</dbReference>
<dbReference type="InterPro" id="IPR033942">
    <property type="entry name" value="IMPase"/>
</dbReference>
<name>A0A1X7AGW4_9GAMM</name>